<comment type="caution">
    <text evidence="4">The sequence shown here is derived from an EMBL/GenBank/DDBJ whole genome shotgun (WGS) entry which is preliminary data.</text>
</comment>
<feature type="transmembrane region" description="Helical" evidence="3">
    <location>
        <begin position="70"/>
        <end position="91"/>
    </location>
</feature>
<feature type="compositionally biased region" description="Basic residues" evidence="2">
    <location>
        <begin position="44"/>
        <end position="61"/>
    </location>
</feature>
<feature type="region of interest" description="Disordered" evidence="2">
    <location>
        <begin position="36"/>
        <end position="61"/>
    </location>
</feature>
<dbReference type="EMBL" id="WWSB01000001">
    <property type="protein sequence ID" value="MZK16537.1"/>
    <property type="molecule type" value="Genomic_DNA"/>
</dbReference>
<dbReference type="AlphaFoldDB" id="A0A845KHU2"/>
<proteinExistence type="predicted"/>
<dbReference type="RefSeq" id="WP_161158669.1">
    <property type="nucleotide sequence ID" value="NZ_CAXVIO010000001.1"/>
</dbReference>
<protein>
    <recommendedName>
        <fullName evidence="6">Cell division protein FtsL</fullName>
    </recommendedName>
</protein>
<feature type="region of interest" description="Disordered" evidence="2">
    <location>
        <begin position="1"/>
        <end position="22"/>
    </location>
</feature>
<reference evidence="4 5" key="1">
    <citation type="journal article" date="2019" name="Nat. Med.">
        <title>A library of human gut bacterial isolates paired with longitudinal multiomics data enables mechanistic microbiome research.</title>
        <authorList>
            <person name="Poyet M."/>
            <person name="Groussin M."/>
            <person name="Gibbons S.M."/>
            <person name="Avila-Pacheco J."/>
            <person name="Jiang X."/>
            <person name="Kearney S.M."/>
            <person name="Perrotta A.R."/>
            <person name="Berdy B."/>
            <person name="Zhao S."/>
            <person name="Lieberman T.D."/>
            <person name="Swanson P.K."/>
            <person name="Smith M."/>
            <person name="Roesemann S."/>
            <person name="Alexander J.E."/>
            <person name="Rich S.A."/>
            <person name="Livny J."/>
            <person name="Vlamakis H."/>
            <person name="Clish C."/>
            <person name="Bullock K."/>
            <person name="Deik A."/>
            <person name="Scott J."/>
            <person name="Pierce K.A."/>
            <person name="Xavier R.J."/>
            <person name="Alm E.J."/>
        </authorList>
    </citation>
    <scope>NUCLEOTIDE SEQUENCE [LARGE SCALE GENOMIC DNA]</scope>
    <source>
        <strain evidence="4 5">BIOML-A7</strain>
    </source>
</reference>
<keyword evidence="3" id="KW-1133">Transmembrane helix</keyword>
<name>A0A845KHU2_9FIRM</name>
<keyword evidence="1" id="KW-0175">Coiled coil</keyword>
<gene>
    <name evidence="4" type="ORF">GT565_00050</name>
</gene>
<evidence type="ECO:0000256" key="1">
    <source>
        <dbReference type="SAM" id="Coils"/>
    </source>
</evidence>
<keyword evidence="3" id="KW-0472">Membrane</keyword>
<dbReference type="Proteomes" id="UP000446719">
    <property type="component" value="Unassembled WGS sequence"/>
</dbReference>
<evidence type="ECO:0000313" key="5">
    <source>
        <dbReference type="Proteomes" id="UP000446719"/>
    </source>
</evidence>
<accession>A0A845KHU2</accession>
<organism evidence="4 5">
    <name type="scientific">Dorea longicatena</name>
    <dbReference type="NCBI Taxonomy" id="88431"/>
    <lineage>
        <taxon>Bacteria</taxon>
        <taxon>Bacillati</taxon>
        <taxon>Bacillota</taxon>
        <taxon>Clostridia</taxon>
        <taxon>Lachnospirales</taxon>
        <taxon>Lachnospiraceae</taxon>
        <taxon>Dorea</taxon>
    </lineage>
</organism>
<sequence length="183" mass="20638">MAARESYASDRRQSGGYSSARSKAGQAYMYGNVVAKPEYEPKKNRSSVKRRKKVSRQVQKNRNRALHMNAAYVVFLAIAATIVLLLCVNYVRLQSEVTKHSKNVTALQEELADLKEENTTKYNAVVDSVNLDVIREKAINQLGMTYATPDQIVEYDNPASDYVKQYENIPENGVLAQSDKNKK</sequence>
<keyword evidence="3" id="KW-0812">Transmembrane</keyword>
<feature type="coiled-coil region" evidence="1">
    <location>
        <begin position="90"/>
        <end position="124"/>
    </location>
</feature>
<evidence type="ECO:0000256" key="2">
    <source>
        <dbReference type="SAM" id="MobiDB-lite"/>
    </source>
</evidence>
<evidence type="ECO:0000256" key="3">
    <source>
        <dbReference type="SAM" id="Phobius"/>
    </source>
</evidence>
<evidence type="ECO:0000313" key="4">
    <source>
        <dbReference type="EMBL" id="MZK16537.1"/>
    </source>
</evidence>
<evidence type="ECO:0008006" key="6">
    <source>
        <dbReference type="Google" id="ProtNLM"/>
    </source>
</evidence>